<dbReference type="PANTHER" id="PTHR43540:SF16">
    <property type="entry name" value="ISOCHORISMATASE-LIKE DOMAIN-CONTAINING PROTEIN"/>
    <property type="match status" value="1"/>
</dbReference>
<dbReference type="Gene3D" id="3.40.50.850">
    <property type="entry name" value="Isochorismatase-like"/>
    <property type="match status" value="1"/>
</dbReference>
<dbReference type="RefSeq" id="WP_161138602.1">
    <property type="nucleotide sequence ID" value="NZ_SPKJ01000001.1"/>
</dbReference>
<evidence type="ECO:0000259" key="2">
    <source>
        <dbReference type="Pfam" id="PF00857"/>
    </source>
</evidence>
<dbReference type="SUPFAM" id="SSF52499">
    <property type="entry name" value="Isochorismatase-like hydrolases"/>
    <property type="match status" value="1"/>
</dbReference>
<protein>
    <submittedName>
        <fullName evidence="3">Cysteine hydrolase</fullName>
    </submittedName>
</protein>
<dbReference type="OrthoDB" id="9807387at2"/>
<dbReference type="Pfam" id="PF00857">
    <property type="entry name" value="Isochorismatase"/>
    <property type="match status" value="1"/>
</dbReference>
<dbReference type="GO" id="GO:0016787">
    <property type="term" value="F:hydrolase activity"/>
    <property type="evidence" value="ECO:0007669"/>
    <property type="project" value="UniProtKB-KW"/>
</dbReference>
<sequence length="200" mass="21232">MTTTSRKTALLLLDLQNEMVDPEGKIGGGGLAKVCAERNVVANAARALGAARERGLPVAHVRLGFRPDYADALSVAPRIEKLKQNKAAIAGTWGTEFPEPLTPKEGELLVTKQCVNPFFNTGLMNWLFANGVGHVVLGGVVTNLVVEMTTRAADDAGFAVTVLEDCCAAPNPDWHRFSVENIIPMFGSVSSVDAFVAGRG</sequence>
<dbReference type="EMBL" id="SPKJ01000001">
    <property type="protein sequence ID" value="MYZ46259.1"/>
    <property type="molecule type" value="Genomic_DNA"/>
</dbReference>
<accession>A0A964T1H8</accession>
<gene>
    <name evidence="3" type="ORF">E4O86_00775</name>
</gene>
<name>A0A964T1H8_9HYPH</name>
<evidence type="ECO:0000256" key="1">
    <source>
        <dbReference type="ARBA" id="ARBA00022801"/>
    </source>
</evidence>
<dbReference type="AlphaFoldDB" id="A0A964T1H8"/>
<dbReference type="InterPro" id="IPR000868">
    <property type="entry name" value="Isochorismatase-like_dom"/>
</dbReference>
<keyword evidence="1 3" id="KW-0378">Hydrolase</keyword>
<keyword evidence="4" id="KW-1185">Reference proteome</keyword>
<feature type="domain" description="Isochorismatase-like" evidence="2">
    <location>
        <begin position="8"/>
        <end position="193"/>
    </location>
</feature>
<evidence type="ECO:0000313" key="4">
    <source>
        <dbReference type="Proteomes" id="UP000773614"/>
    </source>
</evidence>
<dbReference type="CDD" id="cd00431">
    <property type="entry name" value="cysteine_hydrolases"/>
    <property type="match status" value="1"/>
</dbReference>
<evidence type="ECO:0000313" key="3">
    <source>
        <dbReference type="EMBL" id="MYZ46259.1"/>
    </source>
</evidence>
<dbReference type="InterPro" id="IPR050272">
    <property type="entry name" value="Isochorismatase-like_hydrls"/>
</dbReference>
<comment type="caution">
    <text evidence="3">The sequence shown here is derived from an EMBL/GenBank/DDBJ whole genome shotgun (WGS) entry which is preliminary data.</text>
</comment>
<organism evidence="3 4">
    <name type="scientific">Propylenella binzhouense</name>
    <dbReference type="NCBI Taxonomy" id="2555902"/>
    <lineage>
        <taxon>Bacteria</taxon>
        <taxon>Pseudomonadati</taxon>
        <taxon>Pseudomonadota</taxon>
        <taxon>Alphaproteobacteria</taxon>
        <taxon>Hyphomicrobiales</taxon>
        <taxon>Propylenellaceae</taxon>
        <taxon>Propylenella</taxon>
    </lineage>
</organism>
<dbReference type="Proteomes" id="UP000773614">
    <property type="component" value="Unassembled WGS sequence"/>
</dbReference>
<reference evidence="3" key="1">
    <citation type="submission" date="2019-03" db="EMBL/GenBank/DDBJ databases">
        <title>Afifella sp. nov., isolated from activated sludge.</title>
        <authorList>
            <person name="Li Q."/>
            <person name="Liu Y."/>
        </authorList>
    </citation>
    <scope>NUCLEOTIDE SEQUENCE</scope>
    <source>
        <strain evidence="3">L72</strain>
    </source>
</reference>
<dbReference type="PANTHER" id="PTHR43540">
    <property type="entry name" value="PEROXYUREIDOACRYLATE/UREIDOACRYLATE AMIDOHYDROLASE-RELATED"/>
    <property type="match status" value="1"/>
</dbReference>
<dbReference type="InterPro" id="IPR036380">
    <property type="entry name" value="Isochorismatase-like_sf"/>
</dbReference>
<proteinExistence type="predicted"/>